<evidence type="ECO:0000256" key="1">
    <source>
        <dbReference type="ARBA" id="ARBA00010923"/>
    </source>
</evidence>
<dbReference type="InterPro" id="IPR052021">
    <property type="entry name" value="Type-I_RS_S_subunit"/>
</dbReference>
<dbReference type="AlphaFoldDB" id="A0A518D5N8"/>
<reference evidence="5 6" key="1">
    <citation type="submission" date="2019-02" db="EMBL/GenBank/DDBJ databases">
        <title>Deep-cultivation of Planctomycetes and their phenomic and genomic characterization uncovers novel biology.</title>
        <authorList>
            <person name="Wiegand S."/>
            <person name="Jogler M."/>
            <person name="Boedeker C."/>
            <person name="Pinto D."/>
            <person name="Vollmers J."/>
            <person name="Rivas-Marin E."/>
            <person name="Kohn T."/>
            <person name="Peeters S.H."/>
            <person name="Heuer A."/>
            <person name="Rast P."/>
            <person name="Oberbeckmann S."/>
            <person name="Bunk B."/>
            <person name="Jeske O."/>
            <person name="Meyerdierks A."/>
            <person name="Storesund J.E."/>
            <person name="Kallscheuer N."/>
            <person name="Luecker S."/>
            <person name="Lage O.M."/>
            <person name="Pohl T."/>
            <person name="Merkel B.J."/>
            <person name="Hornburger P."/>
            <person name="Mueller R.-W."/>
            <person name="Bruemmer F."/>
            <person name="Labrenz M."/>
            <person name="Spormann A.M."/>
            <person name="Op den Camp H."/>
            <person name="Overmann J."/>
            <person name="Amann R."/>
            <person name="Jetten M.S.M."/>
            <person name="Mascher T."/>
            <person name="Medema M.H."/>
            <person name="Devos D.P."/>
            <person name="Kaster A.-K."/>
            <person name="Ovreas L."/>
            <person name="Rohde M."/>
            <person name="Galperin M.Y."/>
            <person name="Jogler C."/>
        </authorList>
    </citation>
    <scope>NUCLEOTIDE SEQUENCE [LARGE SCALE GENOMIC DNA]</scope>
    <source>
        <strain evidence="5 6">Pla175</strain>
    </source>
</reference>
<feature type="domain" description="Type I restriction modification DNA specificity" evidence="4">
    <location>
        <begin position="230"/>
        <end position="408"/>
    </location>
</feature>
<dbReference type="CDD" id="cd17252">
    <property type="entry name" value="RMtype1_S_EcoKI-TRD1-CR1_like"/>
    <property type="match status" value="1"/>
</dbReference>
<protein>
    <submittedName>
        <fullName evidence="5">Type-1 restriction enzyme EcoKI specificity protein</fullName>
    </submittedName>
</protein>
<evidence type="ECO:0000313" key="6">
    <source>
        <dbReference type="Proteomes" id="UP000317429"/>
    </source>
</evidence>
<evidence type="ECO:0000259" key="4">
    <source>
        <dbReference type="Pfam" id="PF01420"/>
    </source>
</evidence>
<dbReference type="PANTHER" id="PTHR30408:SF12">
    <property type="entry name" value="TYPE I RESTRICTION ENZYME MJAVIII SPECIFICITY SUBUNIT"/>
    <property type="match status" value="1"/>
</dbReference>
<dbReference type="KEGG" id="pnd:Pla175_01360"/>
<dbReference type="Proteomes" id="UP000317429">
    <property type="component" value="Chromosome"/>
</dbReference>
<keyword evidence="6" id="KW-1185">Reference proteome</keyword>
<dbReference type="Gene3D" id="3.90.220.20">
    <property type="entry name" value="DNA methylase specificity domains"/>
    <property type="match status" value="2"/>
</dbReference>
<name>A0A518D5N8_9BACT</name>
<evidence type="ECO:0000256" key="2">
    <source>
        <dbReference type="ARBA" id="ARBA00022747"/>
    </source>
</evidence>
<proteinExistence type="inferred from homology"/>
<dbReference type="InterPro" id="IPR044946">
    <property type="entry name" value="Restrct_endonuc_typeI_TRD_sf"/>
</dbReference>
<dbReference type="SUPFAM" id="SSF116734">
    <property type="entry name" value="DNA methylase specificity domain"/>
    <property type="match status" value="2"/>
</dbReference>
<organism evidence="5 6">
    <name type="scientific">Pirellulimonas nuda</name>
    <dbReference type="NCBI Taxonomy" id="2528009"/>
    <lineage>
        <taxon>Bacteria</taxon>
        <taxon>Pseudomonadati</taxon>
        <taxon>Planctomycetota</taxon>
        <taxon>Planctomycetia</taxon>
        <taxon>Pirellulales</taxon>
        <taxon>Lacipirellulaceae</taxon>
        <taxon>Pirellulimonas</taxon>
    </lineage>
</organism>
<sequence length="430" mass="47650">MITIATSTNPMTLQQTEAGQIPNDWCVRPLKNILALCMDYRGRTPKKLGMEWGGGEILALSANNVQMGTIDRTKEAYFGSVPLYERWMSRGDCEVGDVLITTEAPLGNVTQIPDSSRYILSQRVVLLRPCSFIAKDYLAYYMAGERFQSSLSRCASGTTAKGIQRTQLELLQVAYPPTLAEQEAIAEALSDADAWIESLEALVAKKRAVKQAVMQQLLTGRTRLPGFEGEWETKRLSQLGATYGGLTGKTKGHFGDGNARYIPFMNIMENVIIDPEDLGLVDVEANESQNQVASGDLFFNGSSETPEEVGMCSFLEEELSNTYVNSFCFGFRLHPSIEEDGRFLAYYLRSSAGRELMRSLAQGATRYNLSKKSLVALELRLPQPLEQRAIVTVLSDMDAEVSVITTKLAKSRQIKQGMMQELLTGKTRLV</sequence>
<accession>A0A518D5N8</accession>
<dbReference type="GO" id="GO:0009307">
    <property type="term" value="P:DNA restriction-modification system"/>
    <property type="evidence" value="ECO:0007669"/>
    <property type="project" value="UniProtKB-KW"/>
</dbReference>
<dbReference type="EMBL" id="CP036291">
    <property type="protein sequence ID" value="QDU86784.1"/>
    <property type="molecule type" value="Genomic_DNA"/>
</dbReference>
<dbReference type="Gene3D" id="1.10.287.1120">
    <property type="entry name" value="Bipartite methylase S protein"/>
    <property type="match status" value="1"/>
</dbReference>
<keyword evidence="2" id="KW-0680">Restriction system</keyword>
<keyword evidence="3" id="KW-0238">DNA-binding</keyword>
<dbReference type="PANTHER" id="PTHR30408">
    <property type="entry name" value="TYPE-1 RESTRICTION ENZYME ECOKI SPECIFICITY PROTEIN"/>
    <property type="match status" value="1"/>
</dbReference>
<gene>
    <name evidence="5" type="primary">hsdS</name>
    <name evidence="5" type="ORF">Pla175_01360</name>
</gene>
<comment type="similarity">
    <text evidence="1">Belongs to the type-I restriction system S methylase family.</text>
</comment>
<dbReference type="Pfam" id="PF01420">
    <property type="entry name" value="Methylase_S"/>
    <property type="match status" value="2"/>
</dbReference>
<dbReference type="GO" id="GO:0003677">
    <property type="term" value="F:DNA binding"/>
    <property type="evidence" value="ECO:0007669"/>
    <property type="project" value="UniProtKB-KW"/>
</dbReference>
<feature type="domain" description="Type I restriction modification DNA specificity" evidence="4">
    <location>
        <begin position="23"/>
        <end position="199"/>
    </location>
</feature>
<dbReference type="REBASE" id="356188">
    <property type="entry name" value="S.PbaPla175ORF1350P"/>
</dbReference>
<dbReference type="InterPro" id="IPR000055">
    <property type="entry name" value="Restrct_endonuc_typeI_TRD"/>
</dbReference>
<evidence type="ECO:0000256" key="3">
    <source>
        <dbReference type="ARBA" id="ARBA00023125"/>
    </source>
</evidence>
<evidence type="ECO:0000313" key="5">
    <source>
        <dbReference type="EMBL" id="QDU86784.1"/>
    </source>
</evidence>